<reference evidence="2" key="2">
    <citation type="journal article" date="2021" name="PeerJ">
        <title>Extensive microbial diversity within the chicken gut microbiome revealed by metagenomics and culture.</title>
        <authorList>
            <person name="Gilroy R."/>
            <person name="Ravi A."/>
            <person name="Getino M."/>
            <person name="Pursley I."/>
            <person name="Horton D.L."/>
            <person name="Alikhan N.F."/>
            <person name="Baker D."/>
            <person name="Gharbi K."/>
            <person name="Hall N."/>
            <person name="Watson M."/>
            <person name="Adriaenssens E.M."/>
            <person name="Foster-Nyarko E."/>
            <person name="Jarju S."/>
            <person name="Secka A."/>
            <person name="Antonio M."/>
            <person name="Oren A."/>
            <person name="Chaudhuri R.R."/>
            <person name="La Ragione R."/>
            <person name="Hildebrand F."/>
            <person name="Pallen M.J."/>
        </authorList>
    </citation>
    <scope>NUCLEOTIDE SEQUENCE</scope>
    <source>
        <strain evidence="2">ChiHile30-977</strain>
    </source>
</reference>
<name>A0A9D0YWM9_9FIRM</name>
<keyword evidence="1" id="KW-1133">Transmembrane helix</keyword>
<sequence length="342" mass="37095">MKRLLALLPLPLALLVRLWARHTPETVERLFSQGVYPALAAPVSRAAALCPVPVFGLGVLALLGYILWSLRQGRWFRVLAVLGLAAAVFAGGWSLNYLRLPLEETLGLDVRASTQEELVSLCHRLAEDADERWQEAPETDLLAAAPDALNAAARAWPIPAGRWGAPRAALSSGLLSRWLIEGFISPWTCEALVNANIPAATLPFVACHEAAHVRGFAREEDANLVAYLACEASGDAYYRYSGALKALLYALRALQQEDAGAYARLYASLSSGVRADIDAHEAFWNAYRGTPAAEVSARVNDTYLQSVAQDQNARSYGRLVDLLLALSRAEAQVNAKEGETMT</sequence>
<reference evidence="2" key="1">
    <citation type="submission" date="2020-10" db="EMBL/GenBank/DDBJ databases">
        <authorList>
            <person name="Gilroy R."/>
        </authorList>
    </citation>
    <scope>NUCLEOTIDE SEQUENCE</scope>
    <source>
        <strain evidence="2">ChiHile30-977</strain>
    </source>
</reference>
<keyword evidence="1" id="KW-0812">Transmembrane</keyword>
<dbReference type="EMBL" id="DVFI01000099">
    <property type="protein sequence ID" value="HIQ63357.1"/>
    <property type="molecule type" value="Genomic_DNA"/>
</dbReference>
<proteinExistence type="predicted"/>
<dbReference type="Proteomes" id="UP000886819">
    <property type="component" value="Unassembled WGS sequence"/>
</dbReference>
<keyword evidence="1" id="KW-0472">Membrane</keyword>
<dbReference type="AlphaFoldDB" id="A0A9D0YWM9"/>
<organism evidence="2 3">
    <name type="scientific">Candidatus Avichristensenella intestinipullorum</name>
    <dbReference type="NCBI Taxonomy" id="2840693"/>
    <lineage>
        <taxon>Bacteria</taxon>
        <taxon>Bacillati</taxon>
        <taxon>Bacillota</taxon>
        <taxon>Clostridia</taxon>
        <taxon>Candidatus Avichristensenella</taxon>
    </lineage>
</organism>
<dbReference type="Pfam" id="PF12725">
    <property type="entry name" value="DUF3810"/>
    <property type="match status" value="1"/>
</dbReference>
<comment type="caution">
    <text evidence="2">The sequence shown here is derived from an EMBL/GenBank/DDBJ whole genome shotgun (WGS) entry which is preliminary data.</text>
</comment>
<protein>
    <submittedName>
        <fullName evidence="2">DUF3810 domain-containing protein</fullName>
    </submittedName>
</protein>
<feature type="transmembrane region" description="Helical" evidence="1">
    <location>
        <begin position="75"/>
        <end position="95"/>
    </location>
</feature>
<evidence type="ECO:0000313" key="3">
    <source>
        <dbReference type="Proteomes" id="UP000886819"/>
    </source>
</evidence>
<gene>
    <name evidence="2" type="ORF">IAA66_07185</name>
</gene>
<feature type="transmembrane region" description="Helical" evidence="1">
    <location>
        <begin position="44"/>
        <end position="68"/>
    </location>
</feature>
<evidence type="ECO:0000256" key="1">
    <source>
        <dbReference type="SAM" id="Phobius"/>
    </source>
</evidence>
<accession>A0A9D0YWM9</accession>
<dbReference type="InterPro" id="IPR024294">
    <property type="entry name" value="DUF3810"/>
</dbReference>
<evidence type="ECO:0000313" key="2">
    <source>
        <dbReference type="EMBL" id="HIQ63357.1"/>
    </source>
</evidence>